<dbReference type="InterPro" id="IPR011044">
    <property type="entry name" value="Quino_amine_DH_bsu"/>
</dbReference>
<dbReference type="InterPro" id="IPR011600">
    <property type="entry name" value="Pept_C14_caspase"/>
</dbReference>
<dbReference type="PROSITE" id="PS00678">
    <property type="entry name" value="WD_REPEATS_1"/>
    <property type="match status" value="1"/>
</dbReference>
<dbReference type="SUPFAM" id="SSF50969">
    <property type="entry name" value="YVTN repeat-like/Quinoprotein amine dehydrogenase"/>
    <property type="match status" value="1"/>
</dbReference>
<dbReference type="PROSITE" id="PS50082">
    <property type="entry name" value="WD_REPEATS_2"/>
    <property type="match status" value="4"/>
</dbReference>
<dbReference type="Pfam" id="PF00400">
    <property type="entry name" value="WD40"/>
    <property type="match status" value="2"/>
</dbReference>
<keyword evidence="2" id="KW-0677">Repeat</keyword>
<feature type="region of interest" description="Disordered" evidence="4">
    <location>
        <begin position="230"/>
        <end position="270"/>
    </location>
</feature>
<evidence type="ECO:0000313" key="8">
    <source>
        <dbReference type="Proteomes" id="UP001596514"/>
    </source>
</evidence>
<accession>A0ABW2TD14</accession>
<comment type="caution">
    <text evidence="7">The sequence shown here is derived from an EMBL/GenBank/DDBJ whole genome shotgun (WGS) entry which is preliminary data.</text>
</comment>
<dbReference type="InterPro" id="IPR019775">
    <property type="entry name" value="WD40_repeat_CS"/>
</dbReference>
<dbReference type="SMART" id="SM00320">
    <property type="entry name" value="WD40"/>
    <property type="match status" value="6"/>
</dbReference>
<dbReference type="InterPro" id="IPR015943">
    <property type="entry name" value="WD40/YVTN_repeat-like_dom_sf"/>
</dbReference>
<dbReference type="PANTHER" id="PTHR19879">
    <property type="entry name" value="TRANSCRIPTION INITIATION FACTOR TFIID"/>
    <property type="match status" value="1"/>
</dbReference>
<dbReference type="EMBL" id="JBHTEE010000001">
    <property type="protein sequence ID" value="MFC7606239.1"/>
    <property type="molecule type" value="Genomic_DNA"/>
</dbReference>
<dbReference type="Pfam" id="PF07676">
    <property type="entry name" value="PD40"/>
    <property type="match status" value="1"/>
</dbReference>
<dbReference type="InterPro" id="IPR001680">
    <property type="entry name" value="WD40_rpt"/>
</dbReference>
<feature type="repeat" description="WD" evidence="3">
    <location>
        <begin position="1313"/>
        <end position="1348"/>
    </location>
</feature>
<feature type="compositionally biased region" description="Basic and acidic residues" evidence="4">
    <location>
        <begin position="259"/>
        <end position="268"/>
    </location>
</feature>
<dbReference type="PANTHER" id="PTHR19879:SF9">
    <property type="entry name" value="TRANSCRIPTION INITIATION FACTOR TFIID SUBUNIT 5"/>
    <property type="match status" value="1"/>
</dbReference>
<evidence type="ECO:0000259" key="5">
    <source>
        <dbReference type="Pfam" id="PF00656"/>
    </source>
</evidence>
<feature type="domain" description="Peptidase C14 caspase" evidence="5">
    <location>
        <begin position="77"/>
        <end position="229"/>
    </location>
</feature>
<name>A0ABW2TD14_9ACTN</name>
<evidence type="ECO:0000256" key="2">
    <source>
        <dbReference type="ARBA" id="ARBA00022737"/>
    </source>
</evidence>
<protein>
    <submittedName>
        <fullName evidence="7">Caspase family protein</fullName>
    </submittedName>
</protein>
<dbReference type="RefSeq" id="WP_343973004.1">
    <property type="nucleotide sequence ID" value="NZ_BAAAGK010000098.1"/>
</dbReference>
<dbReference type="Proteomes" id="UP001596514">
    <property type="component" value="Unassembled WGS sequence"/>
</dbReference>
<evidence type="ECO:0000256" key="4">
    <source>
        <dbReference type="SAM" id="MobiDB-lite"/>
    </source>
</evidence>
<evidence type="ECO:0000256" key="1">
    <source>
        <dbReference type="ARBA" id="ARBA00022574"/>
    </source>
</evidence>
<dbReference type="PROSITE" id="PS50294">
    <property type="entry name" value="WD_REPEATS_REGION"/>
    <property type="match status" value="2"/>
</dbReference>
<dbReference type="Pfam" id="PF20703">
    <property type="entry name" value="nSTAND1"/>
    <property type="match status" value="1"/>
</dbReference>
<feature type="repeat" description="WD" evidence="3">
    <location>
        <begin position="885"/>
        <end position="917"/>
    </location>
</feature>
<dbReference type="Gene3D" id="3.40.50.1460">
    <property type="match status" value="1"/>
</dbReference>
<gene>
    <name evidence="7" type="ORF">ACFQVD_39675</name>
</gene>
<dbReference type="NCBIfam" id="NF047832">
    <property type="entry name" value="caspase_w_EACC1"/>
    <property type="match status" value="1"/>
</dbReference>
<feature type="repeat" description="WD" evidence="3">
    <location>
        <begin position="1019"/>
        <end position="1050"/>
    </location>
</feature>
<dbReference type="InterPro" id="IPR027417">
    <property type="entry name" value="P-loop_NTPase"/>
</dbReference>
<keyword evidence="1 3" id="KW-0853">WD repeat</keyword>
<dbReference type="InterPro" id="IPR011659">
    <property type="entry name" value="WD40"/>
</dbReference>
<dbReference type="Pfam" id="PF00656">
    <property type="entry name" value="Peptidase_C14"/>
    <property type="match status" value="1"/>
</dbReference>
<reference evidence="8" key="1">
    <citation type="journal article" date="2019" name="Int. J. Syst. Evol. Microbiol.">
        <title>The Global Catalogue of Microorganisms (GCM) 10K type strain sequencing project: providing services to taxonomists for standard genome sequencing and annotation.</title>
        <authorList>
            <consortium name="The Broad Institute Genomics Platform"/>
            <consortium name="The Broad Institute Genome Sequencing Center for Infectious Disease"/>
            <person name="Wu L."/>
            <person name="Ma J."/>
        </authorList>
    </citation>
    <scope>NUCLEOTIDE SEQUENCE [LARGE SCALE GENOMIC DNA]</scope>
    <source>
        <strain evidence="8">JCM 10083</strain>
    </source>
</reference>
<evidence type="ECO:0000313" key="7">
    <source>
        <dbReference type="EMBL" id="MFC7606239.1"/>
    </source>
</evidence>
<feature type="domain" description="Novel STAND NTPase 1" evidence="6">
    <location>
        <begin position="273"/>
        <end position="677"/>
    </location>
</feature>
<feature type="repeat" description="WD" evidence="3">
    <location>
        <begin position="1356"/>
        <end position="1396"/>
    </location>
</feature>
<dbReference type="Gene3D" id="2.130.10.10">
    <property type="entry name" value="YVTN repeat-like/Quinoprotein amine dehydrogenase"/>
    <property type="match status" value="4"/>
</dbReference>
<keyword evidence="8" id="KW-1185">Reference proteome</keyword>
<dbReference type="SUPFAM" id="SSF50998">
    <property type="entry name" value="Quinoprotein alcohol dehydrogenase-like"/>
    <property type="match status" value="1"/>
</dbReference>
<dbReference type="InterPro" id="IPR011047">
    <property type="entry name" value="Quinoprotein_ADH-like_sf"/>
</dbReference>
<sequence length="1475" mass="158549">MMAATEPPLSLLLATPGTQVLLVGSGTYPTGSRLPDVPAVPGTVSDLGQCLIDHAGLDPADLTVLIDPSGPQEFGAALVQAAQRARAVLFVYYLGHGLVSSNNELHLATRSTVDLTEGIPSHQALPYSVVREVVAGSPARLTLIALDCCFAGRAQGTTGRADIDQVFDTARQGMYLLTSTNRNEAAWAPEGQQHTAFTGALIHLLTNGDPTAPPLLTLDDLYRSLSRTLPAQGFPRPRRQAADYGDRQPIVPNPAYRSRSPEDPREQVGDFSPYRGLAAFGPEDAGLFFGRTDLITALVDRVTGHPSQAGPLVVIGPSGSGKSSLLRAGLVPALQRGSHSGETGSRFMILSPGDDPVGMLAKRFAVLGDSSPEEFRRRLQDQPGHLREALVRILGDRTERPVIIVDQFEEVFTACPDEHQRRIFVEALHSVSVGTEGDAPAVVVIGVRADFYGHCTAHPELLSALDHPLVVGPMTTAQLSEAVEGPAALTGLILQDGLVDLLLEDLGTGAQLSAMGMGGVLPLLSHALLATWQNREGRTLTLAGYRETGGIARSLAQTADTTLQGLDSAGHRIARRLLPRLVRLGEDTESTRRTIPLADLLPPAASPGHVEARQVLDHFVHARLVTVDEDSVQLTHEALIRAWPQLRLWIEEDRATLLVLQQLGEDAREWAGHDRDPAFLYQGTRLLAAQQARTRREGDSLRHHVTLTVTEQAFLDAGSALMRRRGRQRRLTLAVLSGLLVVALAAAGLAESRRRVADEQTAEAVAQRDRVVASLVAARAGVLRPTDPVNATLLSIASWRLGQVPEARGSLYEALDQLERSVVTVPGAVVYEFNRDGTELVTFGPDGGGVWDAATGRRLRTLSGSGSDVTVPMSRGASAGRSFKTVTLSPDGHTLAVVTEKGRVRLWDTGTGRQMGAEFGSGVEAVEFSPGGKRLVLDRGEPDWLTFDLEVWDVARQVMLHRTYSSRRLVAFSPDDRLAAYFSLDSDTVVWDLASAKKRLTLRTRSAGSEAINTDTLGIAFSPDGKYLAVAGHSSGPRLWDLGTGRVVEDEYGVDGYSVNDYDGVGVAMLRFSSDGRFLAGFDDDRAVCLWRVADHTLLQRYKPAYEEVFDFRFTPDASSLRLVGDDGAVLTLDLRADTHPAIVKEASLSRDGSTVVSVGETTTLLDSRSRKPIGSIPNDAFDTLEVGPGARIVALQKGSRVTLTKPTGQAPVVFDLPGEAPYGRWQYFLHGMTFSPDGKSIAFVTGDDTKPRQTVLLYDVATGRQLHSIKVDHIDRPTGALAFQPGGHLLALGTYPGHAIDLTSGKILPEKFGPETNQTSTLAFSPGGDLIAVGGNDGQVTFWDATTFGRVGLSLRGHKNGVDSLAFSSRDDLLAVAADDGVRIWDVASRHQLGLLLTTPGDDVTFAPDGSILYTTGRTEDEETWISAFPTDPEQAIITLCARVGTTLSREEWTRLIPESSYRGICPKSAAGIR</sequence>
<organism evidence="7 8">
    <name type="scientific">Streptosporangium amethystogenes subsp. fukuiense</name>
    <dbReference type="NCBI Taxonomy" id="698418"/>
    <lineage>
        <taxon>Bacteria</taxon>
        <taxon>Bacillati</taxon>
        <taxon>Actinomycetota</taxon>
        <taxon>Actinomycetes</taxon>
        <taxon>Streptosporangiales</taxon>
        <taxon>Streptosporangiaceae</taxon>
        <taxon>Streptosporangium</taxon>
    </lineage>
</organism>
<proteinExistence type="predicted"/>
<evidence type="ECO:0000256" key="3">
    <source>
        <dbReference type="PROSITE-ProRule" id="PRU00221"/>
    </source>
</evidence>
<dbReference type="InterPro" id="IPR049052">
    <property type="entry name" value="nSTAND1"/>
</dbReference>
<dbReference type="SUPFAM" id="SSF52540">
    <property type="entry name" value="P-loop containing nucleoside triphosphate hydrolases"/>
    <property type="match status" value="1"/>
</dbReference>
<evidence type="ECO:0000259" key="6">
    <source>
        <dbReference type="Pfam" id="PF20703"/>
    </source>
</evidence>